<organism evidence="1 2">
    <name type="scientific">Blastochloris sulfoviridis</name>
    <dbReference type="NCBI Taxonomy" id="50712"/>
    <lineage>
        <taxon>Bacteria</taxon>
        <taxon>Pseudomonadati</taxon>
        <taxon>Pseudomonadota</taxon>
        <taxon>Alphaproteobacteria</taxon>
        <taxon>Hyphomicrobiales</taxon>
        <taxon>Blastochloridaceae</taxon>
        <taxon>Blastochloris</taxon>
    </lineage>
</organism>
<sequence>MSYIKNITSMEMAMAVCGRGLGTSWGRWLRGGVLAAALGGCGHVPVASMIELAKIDFATTDFAELRAAATLPPPLVPQPDNTRLKLVVAFKDGGREERVFVLREVTDPAERAAVARLGAGTTAFRLDPADAAKLAAARSEIMKRKAEGRRGSLTLSVEPGACRTGPLPADALSVSTYLRTAETKTYVALTREADLGALIGHDKVGEIPECGGSN</sequence>
<evidence type="ECO:0000313" key="1">
    <source>
        <dbReference type="EMBL" id="KAA5602770.1"/>
    </source>
</evidence>
<proteinExistence type="predicted"/>
<comment type="caution">
    <text evidence="1">The sequence shown here is derived from an EMBL/GenBank/DDBJ whole genome shotgun (WGS) entry which is preliminary data.</text>
</comment>
<name>A0A5M6I3I4_9HYPH</name>
<dbReference type="Proteomes" id="UP000323886">
    <property type="component" value="Unassembled WGS sequence"/>
</dbReference>
<dbReference type="AlphaFoldDB" id="A0A5M6I3I4"/>
<dbReference type="RefSeq" id="WP_150096499.1">
    <property type="nucleotide sequence ID" value="NZ_VWPL01000005.1"/>
</dbReference>
<accession>A0A5M6I3I4</accession>
<gene>
    <name evidence="1" type="ORF">F1193_04630</name>
</gene>
<keyword evidence="2" id="KW-1185">Reference proteome</keyword>
<protein>
    <submittedName>
        <fullName evidence="1">Uncharacterized protein</fullName>
    </submittedName>
</protein>
<dbReference type="OrthoDB" id="8030263at2"/>
<dbReference type="EMBL" id="VWPL01000005">
    <property type="protein sequence ID" value="KAA5602770.1"/>
    <property type="molecule type" value="Genomic_DNA"/>
</dbReference>
<evidence type="ECO:0000313" key="2">
    <source>
        <dbReference type="Proteomes" id="UP000323886"/>
    </source>
</evidence>
<reference evidence="1 2" key="1">
    <citation type="submission" date="2019-09" db="EMBL/GenBank/DDBJ databases">
        <title>Draft Whole-Genome sequence of Blastochloris sulfoviridis DSM 729.</title>
        <authorList>
            <person name="Meyer T.E."/>
            <person name="Kyndt J.A."/>
        </authorList>
    </citation>
    <scope>NUCLEOTIDE SEQUENCE [LARGE SCALE GENOMIC DNA]</scope>
    <source>
        <strain evidence="1 2">DSM 729</strain>
    </source>
</reference>